<name>A0AAE3H4B5_9BACT</name>
<evidence type="ECO:0000313" key="2">
    <source>
        <dbReference type="EMBL" id="MCP9763826.1"/>
    </source>
</evidence>
<sequence>MKVYGLIKELQAELITGKDLPHLVSVRLLARLDEAERHLGFGWDAAHSAQPPVEAPQPERRTAPVGEKAPQPERRTAPVGELAVEADKEVDGGSVTPRHARGRRSSD</sequence>
<dbReference type="AlphaFoldDB" id="A0AAE3H4B5"/>
<dbReference type="Proteomes" id="UP001204144">
    <property type="component" value="Unassembled WGS sequence"/>
</dbReference>
<proteinExistence type="predicted"/>
<comment type="caution">
    <text evidence="2">The sequence shown here is derived from an EMBL/GenBank/DDBJ whole genome shotgun (WGS) entry which is preliminary data.</text>
</comment>
<accession>A0AAE3H4B5</accession>
<gene>
    <name evidence="2" type="ORF">EGI31_12760</name>
</gene>
<reference evidence="2 3" key="1">
    <citation type="submission" date="2018-11" db="EMBL/GenBank/DDBJ databases">
        <title>Novel bacteria species description.</title>
        <authorList>
            <person name="Han J.-H."/>
        </authorList>
    </citation>
    <scope>NUCLEOTIDE SEQUENCE [LARGE SCALE GENOMIC DNA]</scope>
    <source>
        <strain evidence="2 3">KCTC23259</strain>
    </source>
</reference>
<dbReference type="EMBL" id="RJUF01000041">
    <property type="protein sequence ID" value="MCP9763826.1"/>
    <property type="molecule type" value="Genomic_DNA"/>
</dbReference>
<protein>
    <submittedName>
        <fullName evidence="2">Uncharacterized protein</fullName>
    </submittedName>
</protein>
<organism evidence="2 3">
    <name type="scientific">Lacihabitans soyangensis</name>
    <dbReference type="NCBI Taxonomy" id="869394"/>
    <lineage>
        <taxon>Bacteria</taxon>
        <taxon>Pseudomonadati</taxon>
        <taxon>Bacteroidota</taxon>
        <taxon>Cytophagia</taxon>
        <taxon>Cytophagales</taxon>
        <taxon>Leadbetterellaceae</taxon>
        <taxon>Lacihabitans</taxon>
    </lineage>
</organism>
<feature type="region of interest" description="Disordered" evidence="1">
    <location>
        <begin position="43"/>
        <end position="107"/>
    </location>
</feature>
<evidence type="ECO:0000256" key="1">
    <source>
        <dbReference type="SAM" id="MobiDB-lite"/>
    </source>
</evidence>
<feature type="compositionally biased region" description="Basic residues" evidence="1">
    <location>
        <begin position="98"/>
        <end position="107"/>
    </location>
</feature>
<keyword evidence="3" id="KW-1185">Reference proteome</keyword>
<evidence type="ECO:0000313" key="3">
    <source>
        <dbReference type="Proteomes" id="UP001204144"/>
    </source>
</evidence>